<feature type="region of interest" description="Disordered" evidence="1">
    <location>
        <begin position="440"/>
        <end position="461"/>
    </location>
</feature>
<feature type="compositionally biased region" description="Acidic residues" evidence="1">
    <location>
        <begin position="408"/>
        <end position="417"/>
    </location>
</feature>
<dbReference type="OrthoDB" id="6107088at2759"/>
<dbReference type="AlphaFoldDB" id="A0A401SER8"/>
<feature type="compositionally biased region" description="Basic and acidic residues" evidence="1">
    <location>
        <begin position="368"/>
        <end position="400"/>
    </location>
</feature>
<keyword evidence="3" id="KW-1185">Reference proteome</keyword>
<name>A0A401SER8_CHIPU</name>
<feature type="region of interest" description="Disordered" evidence="1">
    <location>
        <begin position="205"/>
        <end position="224"/>
    </location>
</feature>
<sequence>MAGSPASFSHIAAVPPLFRRRSLSRAKTSVELRRNKRIEMLRIMDCQPGFKGALVKPKVKIVCPEMKPHPHPHDKSPPLTAEELRNLTRKVLRNFGVPRQSTRDMLERSKRRSCFLSSPKTPPNSSRQSNNPELSVAVNAGRNADPFRATLARQELISTRAGHQEIFENAVRFQPERSNHINQPRRAGPQHPPLKYPQSSQAFTRTEQLDRDGKAHSQSSSQERWILQSGSVGGSAVLHPRKSIPLGRSHLAGKSDSSHLLHFKSDSGHTERGFPEYLTSRLNLTLGHNLISKTLELKQRTDSSDSNKQVPITTPSTDSRVANGSSRMDTLKSKAIPSAKVRSPFNSRTKTSFHSKINTQGTGTGKHRMTDTCEDKIQDSVEEENSKDLVAEPSDLKEAEDSQTSNLNDDEDDEETLEMDSTTHLAKQIEVIIHLKPKVDSSAECSSEKDPEQINSNEARI</sequence>
<feature type="compositionally biased region" description="Polar residues" evidence="1">
    <location>
        <begin position="344"/>
        <end position="361"/>
    </location>
</feature>
<dbReference type="EMBL" id="BEZZ01000225">
    <property type="protein sequence ID" value="GCC28922.1"/>
    <property type="molecule type" value="Genomic_DNA"/>
</dbReference>
<dbReference type="Proteomes" id="UP000287033">
    <property type="component" value="Unassembled WGS sequence"/>
</dbReference>
<feature type="compositionally biased region" description="Polar residues" evidence="1">
    <location>
        <begin position="115"/>
        <end position="132"/>
    </location>
</feature>
<comment type="caution">
    <text evidence="2">The sequence shown here is derived from an EMBL/GenBank/DDBJ whole genome shotgun (WGS) entry which is preliminary data.</text>
</comment>
<organism evidence="2 3">
    <name type="scientific">Chiloscyllium punctatum</name>
    <name type="common">Brownbanded bambooshark</name>
    <name type="synonym">Hemiscyllium punctatum</name>
    <dbReference type="NCBI Taxonomy" id="137246"/>
    <lineage>
        <taxon>Eukaryota</taxon>
        <taxon>Metazoa</taxon>
        <taxon>Chordata</taxon>
        <taxon>Craniata</taxon>
        <taxon>Vertebrata</taxon>
        <taxon>Chondrichthyes</taxon>
        <taxon>Elasmobranchii</taxon>
        <taxon>Galeomorphii</taxon>
        <taxon>Galeoidea</taxon>
        <taxon>Orectolobiformes</taxon>
        <taxon>Hemiscylliidae</taxon>
        <taxon>Chiloscyllium</taxon>
    </lineage>
</organism>
<gene>
    <name evidence="2" type="ORF">chiPu_0007356</name>
</gene>
<feature type="region of interest" description="Disordered" evidence="1">
    <location>
        <begin position="172"/>
        <end position="198"/>
    </location>
</feature>
<feature type="region of interest" description="Disordered" evidence="1">
    <location>
        <begin position="98"/>
        <end position="132"/>
    </location>
</feature>
<accession>A0A401SER8</accession>
<evidence type="ECO:0000256" key="1">
    <source>
        <dbReference type="SAM" id="MobiDB-lite"/>
    </source>
</evidence>
<feature type="region of interest" description="Disordered" evidence="1">
    <location>
        <begin position="297"/>
        <end position="417"/>
    </location>
</feature>
<proteinExistence type="predicted"/>
<feature type="compositionally biased region" description="Basic and acidic residues" evidence="1">
    <location>
        <begin position="440"/>
        <end position="452"/>
    </location>
</feature>
<protein>
    <submittedName>
        <fullName evidence="2">Uncharacterized protein</fullName>
    </submittedName>
</protein>
<feature type="compositionally biased region" description="Polar residues" evidence="1">
    <location>
        <begin position="306"/>
        <end position="328"/>
    </location>
</feature>
<reference evidence="2 3" key="1">
    <citation type="journal article" date="2018" name="Nat. Ecol. Evol.">
        <title>Shark genomes provide insights into elasmobranch evolution and the origin of vertebrates.</title>
        <authorList>
            <person name="Hara Y"/>
            <person name="Yamaguchi K"/>
            <person name="Onimaru K"/>
            <person name="Kadota M"/>
            <person name="Koyanagi M"/>
            <person name="Keeley SD"/>
            <person name="Tatsumi K"/>
            <person name="Tanaka K"/>
            <person name="Motone F"/>
            <person name="Kageyama Y"/>
            <person name="Nozu R"/>
            <person name="Adachi N"/>
            <person name="Nishimura O"/>
            <person name="Nakagawa R"/>
            <person name="Tanegashima C"/>
            <person name="Kiyatake I"/>
            <person name="Matsumoto R"/>
            <person name="Murakumo K"/>
            <person name="Nishida K"/>
            <person name="Terakita A"/>
            <person name="Kuratani S"/>
            <person name="Sato K"/>
            <person name="Hyodo S Kuraku.S."/>
        </authorList>
    </citation>
    <scope>NUCLEOTIDE SEQUENCE [LARGE SCALE GENOMIC DNA]</scope>
</reference>
<evidence type="ECO:0000313" key="3">
    <source>
        <dbReference type="Proteomes" id="UP000287033"/>
    </source>
</evidence>
<evidence type="ECO:0000313" key="2">
    <source>
        <dbReference type="EMBL" id="GCC28922.1"/>
    </source>
</evidence>